<accession>A0ABZ2K4P2</accession>
<evidence type="ECO:0000313" key="1">
    <source>
        <dbReference type="EMBL" id="WXA93658.1"/>
    </source>
</evidence>
<name>A0ABZ2K4P2_9BACT</name>
<reference evidence="1 2" key="1">
    <citation type="submission" date="2021-12" db="EMBL/GenBank/DDBJ databases">
        <title>Discovery of the Pendulisporaceae a myxobacterial family with distinct sporulation behavior and unique specialized metabolism.</title>
        <authorList>
            <person name="Garcia R."/>
            <person name="Popoff A."/>
            <person name="Bader C.D."/>
            <person name="Loehr J."/>
            <person name="Walesch S."/>
            <person name="Walt C."/>
            <person name="Boldt J."/>
            <person name="Bunk B."/>
            <person name="Haeckl F.J.F.P.J."/>
            <person name="Gunesch A.P."/>
            <person name="Birkelbach J."/>
            <person name="Nuebel U."/>
            <person name="Pietschmann T."/>
            <person name="Bach T."/>
            <person name="Mueller R."/>
        </authorList>
    </citation>
    <scope>NUCLEOTIDE SEQUENCE [LARGE SCALE GENOMIC DNA]</scope>
    <source>
        <strain evidence="1 2">MSr12523</strain>
    </source>
</reference>
<evidence type="ECO:0000313" key="2">
    <source>
        <dbReference type="Proteomes" id="UP001379533"/>
    </source>
</evidence>
<protein>
    <submittedName>
        <fullName evidence="1">Ig-like domain-containing protein</fullName>
    </submittedName>
</protein>
<dbReference type="Proteomes" id="UP001379533">
    <property type="component" value="Chromosome"/>
</dbReference>
<gene>
    <name evidence="1" type="ORF">LZC95_45295</name>
</gene>
<proteinExistence type="predicted"/>
<organism evidence="1 2">
    <name type="scientific">Pendulispora brunnea</name>
    <dbReference type="NCBI Taxonomy" id="2905690"/>
    <lineage>
        <taxon>Bacteria</taxon>
        <taxon>Pseudomonadati</taxon>
        <taxon>Myxococcota</taxon>
        <taxon>Myxococcia</taxon>
        <taxon>Myxococcales</taxon>
        <taxon>Sorangiineae</taxon>
        <taxon>Pendulisporaceae</taxon>
        <taxon>Pendulispora</taxon>
    </lineage>
</organism>
<keyword evidence="2" id="KW-1185">Reference proteome</keyword>
<sequence>MSARAPIRVTFSEAVKFGTKPVTLSANGVEIPIACTLSADAKVMSISPTSEIPLPTKLSVDFGDISDLRGNALIRPTWSWSVPQWLQFGNSFPSQGGDNIRLSAGPSEQVNVTVLYSNDNGPLPSQVFSIGQPSGSWQRLPGSPGRTTHTPAVVVDKDGALVVATVDESTWNLVVQRYRSQEWEQIGGPFPVAATEGFSLAVDAGGILFLAYDAPTSSDGSNVVVKALARGETNNWTPLRASVNDISTTTSVRLESLALDSRGTPYVAYRVERTENGRTTLDGFVRSWSAGQWRAVGNALNASDEEVRSIKVTADATNTPFVAVQLDNIFLSRSQLLIRRFDGSAWTNCGPEIGERGKSLLFSPMRGGHLFAYIAVDDAFRTFDVTATGWTQQPSPSLMPDLGPEPSAAIDPAGIPIIGWNDTASNIHVVRLNR</sequence>
<dbReference type="EMBL" id="CP089982">
    <property type="protein sequence ID" value="WXA93658.1"/>
    <property type="molecule type" value="Genomic_DNA"/>
</dbReference>